<dbReference type="GO" id="GO:0016787">
    <property type="term" value="F:hydrolase activity"/>
    <property type="evidence" value="ECO:0007669"/>
    <property type="project" value="UniProtKB-KW"/>
</dbReference>
<feature type="domain" description="Peptidoglycan binding-like" evidence="1">
    <location>
        <begin position="99"/>
        <end position="152"/>
    </location>
</feature>
<proteinExistence type="predicted"/>
<protein>
    <submittedName>
        <fullName evidence="2">Peptidoglycan hydrolase-like protein with peptidoglycan-binding domain</fullName>
    </submittedName>
</protein>
<dbReference type="InterPro" id="IPR002477">
    <property type="entry name" value="Peptidoglycan-bd-like"/>
</dbReference>
<organism evidence="2 3">
    <name type="scientific">Catenuloplanes atrovinosus</name>
    <dbReference type="NCBI Taxonomy" id="137266"/>
    <lineage>
        <taxon>Bacteria</taxon>
        <taxon>Bacillati</taxon>
        <taxon>Actinomycetota</taxon>
        <taxon>Actinomycetes</taxon>
        <taxon>Micromonosporales</taxon>
        <taxon>Micromonosporaceae</taxon>
        <taxon>Catenuloplanes</taxon>
    </lineage>
</organism>
<dbReference type="Gene3D" id="1.10.101.10">
    <property type="entry name" value="PGBD-like superfamily/PGBD"/>
    <property type="match status" value="1"/>
</dbReference>
<comment type="caution">
    <text evidence="2">The sequence shown here is derived from an EMBL/GenBank/DDBJ whole genome shotgun (WGS) entry which is preliminary data.</text>
</comment>
<accession>A0AAE4CAM6</accession>
<evidence type="ECO:0000313" key="3">
    <source>
        <dbReference type="Proteomes" id="UP001183643"/>
    </source>
</evidence>
<name>A0AAE4CAM6_9ACTN</name>
<dbReference type="SUPFAM" id="SSF47090">
    <property type="entry name" value="PGBD-like"/>
    <property type="match status" value="1"/>
</dbReference>
<reference evidence="2" key="1">
    <citation type="submission" date="2023-07" db="EMBL/GenBank/DDBJ databases">
        <title>Sequencing the genomes of 1000 actinobacteria strains.</title>
        <authorList>
            <person name="Klenk H.-P."/>
        </authorList>
    </citation>
    <scope>NUCLEOTIDE SEQUENCE</scope>
    <source>
        <strain evidence="2">DSM 44707</strain>
    </source>
</reference>
<keyword evidence="2" id="KW-0378">Hydrolase</keyword>
<evidence type="ECO:0000313" key="2">
    <source>
        <dbReference type="EMBL" id="MDR7277213.1"/>
    </source>
</evidence>
<dbReference type="AlphaFoldDB" id="A0AAE4CAM6"/>
<keyword evidence="3" id="KW-1185">Reference proteome</keyword>
<evidence type="ECO:0000259" key="1">
    <source>
        <dbReference type="Pfam" id="PF01471"/>
    </source>
</evidence>
<dbReference type="EMBL" id="JAVDYB010000001">
    <property type="protein sequence ID" value="MDR7277213.1"/>
    <property type="molecule type" value="Genomic_DNA"/>
</dbReference>
<gene>
    <name evidence="2" type="ORF">J2S41_003991</name>
</gene>
<dbReference type="InterPro" id="IPR036366">
    <property type="entry name" value="PGBDSf"/>
</dbReference>
<dbReference type="Proteomes" id="UP001183643">
    <property type="component" value="Unassembled WGS sequence"/>
</dbReference>
<dbReference type="RefSeq" id="WP_310369410.1">
    <property type="nucleotide sequence ID" value="NZ_JAVDYB010000001.1"/>
</dbReference>
<dbReference type="Pfam" id="PF01471">
    <property type="entry name" value="PG_binding_1"/>
    <property type="match status" value="1"/>
</dbReference>
<dbReference type="InterPro" id="IPR036365">
    <property type="entry name" value="PGBD-like_sf"/>
</dbReference>
<sequence>MADGVTALDDPRRKPTEIAPRQEKAMSMRSTIRRSAAVAAFALAMTGVAAAPAAAAEIDCDSFTSLRHAGTGYYTHVPSLGSGSGNFNCVLAKGSRNIGVKALQESLNHCFGRSLAPDGQFGTLTEAAVRYAQGQLGGLSVDGRYGPRTSAAFRFALYDHNNGGRLVTGLPCVGR</sequence>